<evidence type="ECO:0000256" key="5">
    <source>
        <dbReference type="ARBA" id="ARBA00022679"/>
    </source>
</evidence>
<keyword evidence="11" id="KW-1185">Reference proteome</keyword>
<evidence type="ECO:0000256" key="6">
    <source>
        <dbReference type="ARBA" id="ARBA00022692"/>
    </source>
</evidence>
<dbReference type="GO" id="GO:0008120">
    <property type="term" value="F:ceramide glucosyltransferase activity"/>
    <property type="evidence" value="ECO:0007669"/>
    <property type="project" value="TreeGrafter"/>
</dbReference>
<dbReference type="PANTHER" id="PTHR12726:SF0">
    <property type="entry name" value="CERAMIDE GLUCOSYLTRANSFERASE"/>
    <property type="match status" value="1"/>
</dbReference>
<dbReference type="PANTHER" id="PTHR12726">
    <property type="entry name" value="CERAMIDE GLUCOSYLTRANSFERASE"/>
    <property type="match status" value="1"/>
</dbReference>
<dbReference type="Proteomes" id="UP000198771">
    <property type="component" value="Unassembled WGS sequence"/>
</dbReference>
<dbReference type="Gene3D" id="3.90.550.10">
    <property type="entry name" value="Spore Coat Polysaccharide Biosynthesis Protein SpsA, Chain A"/>
    <property type="match status" value="1"/>
</dbReference>
<dbReference type="InterPro" id="IPR029044">
    <property type="entry name" value="Nucleotide-diphossugar_trans"/>
</dbReference>
<gene>
    <name evidence="10" type="ORF">SAMN05660653_02955</name>
</gene>
<evidence type="ECO:0000256" key="4">
    <source>
        <dbReference type="ARBA" id="ARBA00022676"/>
    </source>
</evidence>
<organism evidence="10 11">
    <name type="scientific">Desulfonatronum thiosulfatophilum</name>
    <dbReference type="NCBI Taxonomy" id="617002"/>
    <lineage>
        <taxon>Bacteria</taxon>
        <taxon>Pseudomonadati</taxon>
        <taxon>Thermodesulfobacteriota</taxon>
        <taxon>Desulfovibrionia</taxon>
        <taxon>Desulfovibrionales</taxon>
        <taxon>Desulfonatronaceae</taxon>
        <taxon>Desulfonatronum</taxon>
    </lineage>
</organism>
<keyword evidence="7 9" id="KW-1133">Transmembrane helix</keyword>
<evidence type="ECO:0000313" key="11">
    <source>
        <dbReference type="Proteomes" id="UP000198771"/>
    </source>
</evidence>
<keyword evidence="8 9" id="KW-0472">Membrane</keyword>
<evidence type="ECO:0000256" key="3">
    <source>
        <dbReference type="ARBA" id="ARBA00004991"/>
    </source>
</evidence>
<evidence type="ECO:0000256" key="1">
    <source>
        <dbReference type="ARBA" id="ARBA00004141"/>
    </source>
</evidence>
<evidence type="ECO:0000313" key="10">
    <source>
        <dbReference type="EMBL" id="SDB58355.1"/>
    </source>
</evidence>
<comment type="pathway">
    <text evidence="2">Lipid metabolism; sphingolipid metabolism.</text>
</comment>
<dbReference type="OrthoDB" id="128106at2"/>
<feature type="transmembrane region" description="Helical" evidence="9">
    <location>
        <begin position="313"/>
        <end position="335"/>
    </location>
</feature>
<name>A0A1G6EN97_9BACT</name>
<evidence type="ECO:0000256" key="7">
    <source>
        <dbReference type="ARBA" id="ARBA00022989"/>
    </source>
</evidence>
<dbReference type="InterPro" id="IPR025993">
    <property type="entry name" value="Ceramide_glucosylTrfase"/>
</dbReference>
<keyword evidence="5 10" id="KW-0808">Transferase</keyword>
<proteinExistence type="predicted"/>
<dbReference type="SUPFAM" id="SSF53448">
    <property type="entry name" value="Nucleotide-diphospho-sugar transferases"/>
    <property type="match status" value="1"/>
</dbReference>
<dbReference type="AlphaFoldDB" id="A0A1G6EN97"/>
<evidence type="ECO:0000256" key="2">
    <source>
        <dbReference type="ARBA" id="ARBA00004760"/>
    </source>
</evidence>
<evidence type="ECO:0000256" key="8">
    <source>
        <dbReference type="ARBA" id="ARBA00023136"/>
    </source>
</evidence>
<sequence>MNILILILGILGLAASAMPIVLAYRFKKHIAADLRSPAALHAPKASVIIPCKGLDPDFKTNITALFNQDYREFQLIFVTAEDNDPAYPELRRLIQEHPNVSARLEVAGVAQGRSQKVNNQLRGLEVVDPDSEILVFLDSDARPETDFLQRIVQPLEEPGVGLSTGFRWYLPVKGGLWSYLRSAWNGGGVVFLTDPRANYAWGGAMAIRRSVFHECKIPEIWRTALSDDMTITLAVREHGLKIRFVPHCLVAIHEDCNFSEMLEWTNRQTIITRIYHPALWRTIALAHGMGNAILCLGAILVLAFVLGFVRDPLILTGAILMLAMAPMEMIGGYVLLPAVERMLPQYGTRIRGMAWKYLLLAPPASMLALANTIHSLFTNRITWRGVTYEMRSSTETIVVHHKKD</sequence>
<feature type="transmembrane region" description="Helical" evidence="9">
    <location>
        <begin position="355"/>
        <end position="377"/>
    </location>
</feature>
<dbReference type="GO" id="GO:0016020">
    <property type="term" value="C:membrane"/>
    <property type="evidence" value="ECO:0007669"/>
    <property type="project" value="UniProtKB-SubCell"/>
</dbReference>
<dbReference type="GO" id="GO:0006679">
    <property type="term" value="P:glucosylceramide biosynthetic process"/>
    <property type="evidence" value="ECO:0007669"/>
    <property type="project" value="TreeGrafter"/>
</dbReference>
<dbReference type="RefSeq" id="WP_092123432.1">
    <property type="nucleotide sequence ID" value="NZ_FMXO01000019.1"/>
</dbReference>
<dbReference type="Pfam" id="PF13506">
    <property type="entry name" value="Glyco_transf_21"/>
    <property type="match status" value="1"/>
</dbReference>
<comment type="pathway">
    <text evidence="3">Sphingolipid metabolism.</text>
</comment>
<protein>
    <submittedName>
        <fullName evidence="10">Glycosyltransferase, catalytic subunit of cellulose synthase and poly-beta-1,6-N-acetylglucosamine synthase</fullName>
    </submittedName>
</protein>
<keyword evidence="4" id="KW-0328">Glycosyltransferase</keyword>
<evidence type="ECO:0000256" key="9">
    <source>
        <dbReference type="SAM" id="Phobius"/>
    </source>
</evidence>
<accession>A0A1G6EN97</accession>
<reference evidence="10 11" key="1">
    <citation type="submission" date="2016-10" db="EMBL/GenBank/DDBJ databases">
        <authorList>
            <person name="de Groot N.N."/>
        </authorList>
    </citation>
    <scope>NUCLEOTIDE SEQUENCE [LARGE SCALE GENOMIC DNA]</scope>
    <source>
        <strain evidence="10 11">ASO4-2</strain>
    </source>
</reference>
<comment type="subcellular location">
    <subcellularLocation>
        <location evidence="1">Membrane</location>
        <topology evidence="1">Multi-pass membrane protein</topology>
    </subcellularLocation>
</comment>
<dbReference type="STRING" id="617002.SAMN05660653_02955"/>
<dbReference type="EMBL" id="FMXO01000019">
    <property type="protein sequence ID" value="SDB58355.1"/>
    <property type="molecule type" value="Genomic_DNA"/>
</dbReference>
<keyword evidence="6 9" id="KW-0812">Transmembrane</keyword>
<feature type="transmembrane region" description="Helical" evidence="9">
    <location>
        <begin position="278"/>
        <end position="306"/>
    </location>
</feature>